<accession>A0A8J5H5K5</accession>
<comment type="subcellular location">
    <subcellularLocation>
        <location evidence="1">Nucleus</location>
    </subcellularLocation>
</comment>
<proteinExistence type="inferred from homology"/>
<dbReference type="InterPro" id="IPR051032">
    <property type="entry name" value="AP2/ERF_TF_ERF_subfamily"/>
</dbReference>
<dbReference type="AlphaFoldDB" id="A0A8J5H5K5"/>
<dbReference type="EMBL" id="JACMSC010000007">
    <property type="protein sequence ID" value="KAG6516509.1"/>
    <property type="molecule type" value="Genomic_DNA"/>
</dbReference>
<feature type="compositionally biased region" description="Polar residues" evidence="7">
    <location>
        <begin position="1"/>
        <end position="20"/>
    </location>
</feature>
<dbReference type="Proteomes" id="UP000734854">
    <property type="component" value="Unassembled WGS sequence"/>
</dbReference>
<sequence length="194" mass="21159">MGKSSAIHSPGSNHSLSMGSSRKRQYKGVRRRSWGSWVSEIRAPHQKTRIWLGSYSSPEAAARAYDAALLCIKGSSASLNFPASLPPHHLPSAAMSPKSIQRIAAAAAANATVVGSFASPPPPSPSQSMDANEDHHPIMTSSTTSTADEKMDDESWIEVGTFQSPKFMDQMINPLIYSWEECEEIGDFNLWSFF</sequence>
<evidence type="ECO:0000256" key="3">
    <source>
        <dbReference type="ARBA" id="ARBA00023125"/>
    </source>
</evidence>
<dbReference type="InterPro" id="IPR001471">
    <property type="entry name" value="AP2/ERF_dom"/>
</dbReference>
<dbReference type="CDD" id="cd00018">
    <property type="entry name" value="AP2"/>
    <property type="match status" value="1"/>
</dbReference>
<evidence type="ECO:0000256" key="6">
    <source>
        <dbReference type="ARBA" id="ARBA00024343"/>
    </source>
</evidence>
<evidence type="ECO:0000256" key="5">
    <source>
        <dbReference type="ARBA" id="ARBA00023242"/>
    </source>
</evidence>
<dbReference type="GO" id="GO:0005634">
    <property type="term" value="C:nucleus"/>
    <property type="evidence" value="ECO:0007669"/>
    <property type="project" value="UniProtKB-SubCell"/>
</dbReference>
<dbReference type="PANTHER" id="PTHR31985:SF231">
    <property type="entry name" value="ETHYLENE-RESPONSIVE TRANSCRIPTION FACTOR ERF014"/>
    <property type="match status" value="1"/>
</dbReference>
<keyword evidence="4" id="KW-0804">Transcription</keyword>
<dbReference type="SMART" id="SM00380">
    <property type="entry name" value="AP2"/>
    <property type="match status" value="1"/>
</dbReference>
<feature type="region of interest" description="Disordered" evidence="7">
    <location>
        <begin position="116"/>
        <end position="151"/>
    </location>
</feature>
<keyword evidence="3" id="KW-0238">DNA-binding</keyword>
<dbReference type="PANTHER" id="PTHR31985">
    <property type="entry name" value="ETHYLENE-RESPONSIVE TRANSCRIPTION FACTOR ERF042-RELATED"/>
    <property type="match status" value="1"/>
</dbReference>
<evidence type="ECO:0000256" key="2">
    <source>
        <dbReference type="ARBA" id="ARBA00023015"/>
    </source>
</evidence>
<feature type="region of interest" description="Disordered" evidence="7">
    <location>
        <begin position="1"/>
        <end position="33"/>
    </location>
</feature>
<keyword evidence="2" id="KW-0805">Transcription regulation</keyword>
<feature type="domain" description="AP2/ERF" evidence="8">
    <location>
        <begin position="25"/>
        <end position="82"/>
    </location>
</feature>
<comment type="similarity">
    <text evidence="6">Belongs to the AP2/ERF transcription factor family. ERF subfamily.</text>
</comment>
<evidence type="ECO:0000259" key="8">
    <source>
        <dbReference type="PROSITE" id="PS51032"/>
    </source>
</evidence>
<organism evidence="9 10">
    <name type="scientific">Zingiber officinale</name>
    <name type="common">Ginger</name>
    <name type="synonym">Amomum zingiber</name>
    <dbReference type="NCBI Taxonomy" id="94328"/>
    <lineage>
        <taxon>Eukaryota</taxon>
        <taxon>Viridiplantae</taxon>
        <taxon>Streptophyta</taxon>
        <taxon>Embryophyta</taxon>
        <taxon>Tracheophyta</taxon>
        <taxon>Spermatophyta</taxon>
        <taxon>Magnoliopsida</taxon>
        <taxon>Liliopsida</taxon>
        <taxon>Zingiberales</taxon>
        <taxon>Zingiberaceae</taxon>
        <taxon>Zingiber</taxon>
    </lineage>
</organism>
<name>A0A8J5H5K5_ZINOF</name>
<evidence type="ECO:0000313" key="9">
    <source>
        <dbReference type="EMBL" id="KAG6516509.1"/>
    </source>
</evidence>
<feature type="compositionally biased region" description="Basic residues" evidence="7">
    <location>
        <begin position="21"/>
        <end position="33"/>
    </location>
</feature>
<reference evidence="9 10" key="1">
    <citation type="submission" date="2020-08" db="EMBL/GenBank/DDBJ databases">
        <title>Plant Genome Project.</title>
        <authorList>
            <person name="Zhang R.-G."/>
        </authorList>
    </citation>
    <scope>NUCLEOTIDE SEQUENCE [LARGE SCALE GENOMIC DNA]</scope>
    <source>
        <tissue evidence="9">Rhizome</tissue>
    </source>
</reference>
<dbReference type="PROSITE" id="PS51032">
    <property type="entry name" value="AP2_ERF"/>
    <property type="match status" value="1"/>
</dbReference>
<evidence type="ECO:0000256" key="4">
    <source>
        <dbReference type="ARBA" id="ARBA00023163"/>
    </source>
</evidence>
<evidence type="ECO:0000313" key="10">
    <source>
        <dbReference type="Proteomes" id="UP000734854"/>
    </source>
</evidence>
<protein>
    <recommendedName>
        <fullName evidence="8">AP2/ERF domain-containing protein</fullName>
    </recommendedName>
</protein>
<dbReference type="Pfam" id="PF00847">
    <property type="entry name" value="AP2"/>
    <property type="match status" value="1"/>
</dbReference>
<keyword evidence="10" id="KW-1185">Reference proteome</keyword>
<evidence type="ECO:0000256" key="7">
    <source>
        <dbReference type="SAM" id="MobiDB-lite"/>
    </source>
</evidence>
<evidence type="ECO:0000256" key="1">
    <source>
        <dbReference type="ARBA" id="ARBA00004123"/>
    </source>
</evidence>
<keyword evidence="5" id="KW-0539">Nucleus</keyword>
<dbReference type="GO" id="GO:0000976">
    <property type="term" value="F:transcription cis-regulatory region binding"/>
    <property type="evidence" value="ECO:0007669"/>
    <property type="project" value="UniProtKB-ARBA"/>
</dbReference>
<dbReference type="FunFam" id="3.30.730.10:FF:000006">
    <property type="entry name" value="ethylene-responsive transcription factor ERF014-like"/>
    <property type="match status" value="1"/>
</dbReference>
<dbReference type="GO" id="GO:0003700">
    <property type="term" value="F:DNA-binding transcription factor activity"/>
    <property type="evidence" value="ECO:0007669"/>
    <property type="project" value="InterPro"/>
</dbReference>
<gene>
    <name evidence="9" type="ORF">ZIOFF_026974</name>
</gene>
<comment type="caution">
    <text evidence="9">The sequence shown here is derived from an EMBL/GenBank/DDBJ whole genome shotgun (WGS) entry which is preliminary data.</text>
</comment>